<dbReference type="PANTHER" id="PTHR43531:SF7">
    <property type="entry name" value="AEROTAXIS RECEPTOR"/>
    <property type="match status" value="1"/>
</dbReference>
<dbReference type="Pfam" id="PF00015">
    <property type="entry name" value="MCPsignal"/>
    <property type="match status" value="1"/>
</dbReference>
<evidence type="ECO:0000313" key="3">
    <source>
        <dbReference type="EMBL" id="MBB5398498.1"/>
    </source>
</evidence>
<feature type="domain" description="T-SNARE coiled-coil homology" evidence="2">
    <location>
        <begin position="11"/>
        <end position="73"/>
    </location>
</feature>
<dbReference type="PROSITE" id="PS50192">
    <property type="entry name" value="T_SNARE"/>
    <property type="match status" value="1"/>
</dbReference>
<dbReference type="Gene3D" id="1.10.287.950">
    <property type="entry name" value="Methyl-accepting chemotaxis protein"/>
    <property type="match status" value="1"/>
</dbReference>
<organism evidence="3 4">
    <name type="scientific">Paraburkholderia youngii</name>
    <dbReference type="NCBI Taxonomy" id="2782701"/>
    <lineage>
        <taxon>Bacteria</taxon>
        <taxon>Pseudomonadati</taxon>
        <taxon>Pseudomonadota</taxon>
        <taxon>Betaproteobacteria</taxon>
        <taxon>Burkholderiales</taxon>
        <taxon>Burkholderiaceae</taxon>
        <taxon>Paraburkholderia</taxon>
    </lineage>
</organism>
<gene>
    <name evidence="3" type="ORF">HDG41_000534</name>
</gene>
<dbReference type="AlphaFoldDB" id="A0A7W8L1K8"/>
<dbReference type="Proteomes" id="UP000592820">
    <property type="component" value="Unassembled WGS sequence"/>
</dbReference>
<evidence type="ECO:0000313" key="4">
    <source>
        <dbReference type="Proteomes" id="UP000592820"/>
    </source>
</evidence>
<dbReference type="InterPro" id="IPR004089">
    <property type="entry name" value="MCPsignal_dom"/>
</dbReference>
<dbReference type="GO" id="GO:0004888">
    <property type="term" value="F:transmembrane signaling receptor activity"/>
    <property type="evidence" value="ECO:0007669"/>
    <property type="project" value="TreeGrafter"/>
</dbReference>
<comment type="similarity">
    <text evidence="1">Belongs to the methyl-accepting chemotaxis (MCP) protein family.</text>
</comment>
<dbReference type="InterPro" id="IPR000727">
    <property type="entry name" value="T_SNARE_dom"/>
</dbReference>
<dbReference type="GO" id="GO:0005886">
    <property type="term" value="C:plasma membrane"/>
    <property type="evidence" value="ECO:0007669"/>
    <property type="project" value="TreeGrafter"/>
</dbReference>
<dbReference type="PANTHER" id="PTHR43531">
    <property type="entry name" value="PROTEIN ICFG"/>
    <property type="match status" value="1"/>
</dbReference>
<dbReference type="EMBL" id="JACHDE010000001">
    <property type="protein sequence ID" value="MBB5398498.1"/>
    <property type="molecule type" value="Genomic_DNA"/>
</dbReference>
<reference evidence="3 4" key="1">
    <citation type="submission" date="2020-08" db="EMBL/GenBank/DDBJ databases">
        <title>Genomic Encyclopedia of Type Strains, Phase IV (KMG-V): Genome sequencing to study the core and pangenomes of soil and plant-associated prokaryotes.</title>
        <authorList>
            <person name="Whitman W."/>
        </authorList>
    </citation>
    <scope>NUCLEOTIDE SEQUENCE [LARGE SCALE GENOMIC DNA]</scope>
    <source>
        <strain evidence="3 4">JPY162</strain>
    </source>
</reference>
<dbReference type="SUPFAM" id="SSF58104">
    <property type="entry name" value="Methyl-accepting chemotaxis protein (MCP) signaling domain"/>
    <property type="match status" value="1"/>
</dbReference>
<protein>
    <submittedName>
        <fullName evidence="3">Methyl-accepting chemotaxis protein</fullName>
    </submittedName>
</protein>
<dbReference type="GO" id="GO:0006935">
    <property type="term" value="P:chemotaxis"/>
    <property type="evidence" value="ECO:0007669"/>
    <property type="project" value="TreeGrafter"/>
</dbReference>
<dbReference type="GO" id="GO:0007165">
    <property type="term" value="P:signal transduction"/>
    <property type="evidence" value="ECO:0007669"/>
    <property type="project" value="InterPro"/>
</dbReference>
<evidence type="ECO:0000256" key="1">
    <source>
        <dbReference type="ARBA" id="ARBA00029447"/>
    </source>
</evidence>
<proteinExistence type="inferred from homology"/>
<dbReference type="InterPro" id="IPR051310">
    <property type="entry name" value="MCP_chemotaxis"/>
</dbReference>
<name>A0A7W8L1K8_9BURK</name>
<sequence>MTSVEKVEAGSSLVDDAGKTMDEIVTQVKRVSDLIAEIRAATEEQSSGVSQIDQAVSDLDNITQQNTALVEKSSAASDSLKQQATRLVEAVSVFR</sequence>
<comment type="caution">
    <text evidence="3">The sequence shown here is derived from an EMBL/GenBank/DDBJ whole genome shotgun (WGS) entry which is preliminary data.</text>
</comment>
<evidence type="ECO:0000259" key="2">
    <source>
        <dbReference type="PROSITE" id="PS50192"/>
    </source>
</evidence>
<accession>A0A7W8L1K8</accession>